<keyword evidence="2 7" id="KW-0813">Transport</keyword>
<comment type="subcellular location">
    <subcellularLocation>
        <location evidence="1 7">Cell membrane</location>
        <topology evidence="1 7">Multi-pass membrane protein</topology>
    </subcellularLocation>
</comment>
<feature type="transmembrane region" description="Helical" evidence="7">
    <location>
        <begin position="20"/>
        <end position="42"/>
    </location>
</feature>
<feature type="transmembrane region" description="Helical" evidence="7">
    <location>
        <begin position="83"/>
        <end position="104"/>
    </location>
</feature>
<accession>A0A949K099</accession>
<gene>
    <name evidence="9" type="ORF">KTH89_14905</name>
</gene>
<comment type="similarity">
    <text evidence="7">Belongs to the binding-protein-dependent transport system permease family.</text>
</comment>
<dbReference type="Pfam" id="PF00528">
    <property type="entry name" value="BPD_transp_1"/>
    <property type="match status" value="1"/>
</dbReference>
<organism evidence="9 10">
    <name type="scientific">Diplocloster agilis</name>
    <dbReference type="NCBI Taxonomy" id="2850323"/>
    <lineage>
        <taxon>Bacteria</taxon>
        <taxon>Bacillati</taxon>
        <taxon>Bacillota</taxon>
        <taxon>Clostridia</taxon>
        <taxon>Lachnospirales</taxon>
        <taxon>Lachnospiraceae</taxon>
        <taxon>Diplocloster</taxon>
    </lineage>
</organism>
<name>A0A949K099_9FIRM</name>
<dbReference type="RefSeq" id="WP_158348413.1">
    <property type="nucleotide sequence ID" value="NZ_JAHQCW010000025.1"/>
</dbReference>
<evidence type="ECO:0000256" key="7">
    <source>
        <dbReference type="RuleBase" id="RU363032"/>
    </source>
</evidence>
<evidence type="ECO:0000313" key="9">
    <source>
        <dbReference type="EMBL" id="MBU9737834.1"/>
    </source>
</evidence>
<evidence type="ECO:0000256" key="2">
    <source>
        <dbReference type="ARBA" id="ARBA00022448"/>
    </source>
</evidence>
<evidence type="ECO:0000256" key="6">
    <source>
        <dbReference type="ARBA" id="ARBA00023136"/>
    </source>
</evidence>
<dbReference type="PROSITE" id="PS50928">
    <property type="entry name" value="ABC_TM1"/>
    <property type="match status" value="1"/>
</dbReference>
<evidence type="ECO:0000256" key="3">
    <source>
        <dbReference type="ARBA" id="ARBA00022475"/>
    </source>
</evidence>
<evidence type="ECO:0000256" key="5">
    <source>
        <dbReference type="ARBA" id="ARBA00022989"/>
    </source>
</evidence>
<dbReference type="EMBL" id="JAHQCW010000025">
    <property type="protein sequence ID" value="MBU9737834.1"/>
    <property type="molecule type" value="Genomic_DNA"/>
</dbReference>
<dbReference type="InterPro" id="IPR035906">
    <property type="entry name" value="MetI-like_sf"/>
</dbReference>
<feature type="transmembrane region" description="Helical" evidence="7">
    <location>
        <begin position="142"/>
        <end position="166"/>
    </location>
</feature>
<dbReference type="GO" id="GO:0055085">
    <property type="term" value="P:transmembrane transport"/>
    <property type="evidence" value="ECO:0007669"/>
    <property type="project" value="InterPro"/>
</dbReference>
<keyword evidence="10" id="KW-1185">Reference proteome</keyword>
<dbReference type="PANTHER" id="PTHR43744:SF9">
    <property type="entry name" value="POLYGALACTURONAN_RHAMNOGALACTURONAN TRANSPORT SYSTEM PERMEASE PROTEIN YTCP"/>
    <property type="match status" value="1"/>
</dbReference>
<reference evidence="9" key="1">
    <citation type="submission" date="2021-06" db="EMBL/GenBank/DDBJ databases">
        <title>Description of novel taxa of the family Lachnospiraceae.</title>
        <authorList>
            <person name="Chaplin A.V."/>
            <person name="Sokolova S.R."/>
            <person name="Pikina A.P."/>
            <person name="Korzhanova M."/>
            <person name="Belova V."/>
            <person name="Korostin D."/>
            <person name="Efimov B.A."/>
        </authorList>
    </citation>
    <scope>NUCLEOTIDE SEQUENCE</scope>
    <source>
        <strain evidence="9">ASD5720</strain>
    </source>
</reference>
<feature type="transmembrane region" description="Helical" evidence="7">
    <location>
        <begin position="187"/>
        <end position="210"/>
    </location>
</feature>
<dbReference type="Gene3D" id="1.10.3720.10">
    <property type="entry name" value="MetI-like"/>
    <property type="match status" value="1"/>
</dbReference>
<dbReference type="InterPro" id="IPR000515">
    <property type="entry name" value="MetI-like"/>
</dbReference>
<feature type="transmembrane region" description="Helical" evidence="7">
    <location>
        <begin position="116"/>
        <end position="136"/>
    </location>
</feature>
<evidence type="ECO:0000256" key="1">
    <source>
        <dbReference type="ARBA" id="ARBA00004651"/>
    </source>
</evidence>
<dbReference type="GO" id="GO:0005886">
    <property type="term" value="C:plasma membrane"/>
    <property type="evidence" value="ECO:0007669"/>
    <property type="project" value="UniProtKB-SubCell"/>
</dbReference>
<sequence>MFRNFAKKSRGEKTFTVLNYLFLSLLTVIIIYPFVYVVFASFSDPFEIMSTRGLLLKPKGFSLESYKVVFHNPNIWRGYLNTLFILVFGTGINILLTSFAAYALSRPDFRAGSKIMLLIVFTMMFNGGIIPTYILVRNIGLFNNLFALILPTAINTTNLIIMRTAFREIPDSLLEAAKMDGANDFQLLFKIVMPLSKATVAVMVLFYAVYHWNAWFNASLYLMKRELYPLQLILRDILIQNDTASMTVGTSTTDTAAVGQTIKYATIMVSTLPILCAYPFLQRFFVKGVMIGAVKE</sequence>
<feature type="domain" description="ABC transmembrane type-1" evidence="8">
    <location>
        <begin position="79"/>
        <end position="273"/>
    </location>
</feature>
<dbReference type="SUPFAM" id="SSF161098">
    <property type="entry name" value="MetI-like"/>
    <property type="match status" value="1"/>
</dbReference>
<keyword evidence="3" id="KW-1003">Cell membrane</keyword>
<proteinExistence type="inferred from homology"/>
<evidence type="ECO:0000259" key="8">
    <source>
        <dbReference type="PROSITE" id="PS50928"/>
    </source>
</evidence>
<evidence type="ECO:0000313" key="10">
    <source>
        <dbReference type="Proteomes" id="UP000712157"/>
    </source>
</evidence>
<feature type="transmembrane region" description="Helical" evidence="7">
    <location>
        <begin position="262"/>
        <end position="281"/>
    </location>
</feature>
<keyword evidence="4 7" id="KW-0812">Transmembrane</keyword>
<dbReference type="Proteomes" id="UP000712157">
    <property type="component" value="Unassembled WGS sequence"/>
</dbReference>
<dbReference type="AlphaFoldDB" id="A0A949K099"/>
<protein>
    <submittedName>
        <fullName evidence="9">Carbohydrate ABC transporter permease</fullName>
    </submittedName>
</protein>
<dbReference type="PANTHER" id="PTHR43744">
    <property type="entry name" value="ABC TRANSPORTER PERMEASE PROTEIN MG189-RELATED-RELATED"/>
    <property type="match status" value="1"/>
</dbReference>
<evidence type="ECO:0000256" key="4">
    <source>
        <dbReference type="ARBA" id="ARBA00022692"/>
    </source>
</evidence>
<keyword evidence="6 7" id="KW-0472">Membrane</keyword>
<keyword evidence="5 7" id="KW-1133">Transmembrane helix</keyword>
<dbReference type="CDD" id="cd06261">
    <property type="entry name" value="TM_PBP2"/>
    <property type="match status" value="1"/>
</dbReference>
<comment type="caution">
    <text evidence="9">The sequence shown here is derived from an EMBL/GenBank/DDBJ whole genome shotgun (WGS) entry which is preliminary data.</text>
</comment>